<dbReference type="Pfam" id="PF04542">
    <property type="entry name" value="Sigma70_r2"/>
    <property type="match status" value="1"/>
</dbReference>
<dbReference type="Gene3D" id="1.10.1740.10">
    <property type="match status" value="1"/>
</dbReference>
<evidence type="ECO:0000256" key="3">
    <source>
        <dbReference type="ARBA" id="ARBA00023082"/>
    </source>
</evidence>
<accession>F1ZB83</accession>
<evidence type="ECO:0000256" key="1">
    <source>
        <dbReference type="ARBA" id="ARBA00010641"/>
    </source>
</evidence>
<dbReference type="InterPro" id="IPR013324">
    <property type="entry name" value="RNA_pol_sigma_r3/r4-like"/>
</dbReference>
<dbReference type="InterPro" id="IPR013249">
    <property type="entry name" value="RNA_pol_sigma70_r4_t2"/>
</dbReference>
<dbReference type="Pfam" id="PF08281">
    <property type="entry name" value="Sigma70_r4_2"/>
    <property type="match status" value="1"/>
</dbReference>
<dbReference type="eggNOG" id="COG1595">
    <property type="taxonomic scope" value="Bacteria"/>
</dbReference>
<dbReference type="Gene3D" id="1.10.10.10">
    <property type="entry name" value="Winged helix-like DNA-binding domain superfamily/Winged helix DNA-binding domain"/>
    <property type="match status" value="1"/>
</dbReference>
<dbReference type="InterPro" id="IPR036388">
    <property type="entry name" value="WH-like_DNA-bd_sf"/>
</dbReference>
<dbReference type="EMBL" id="AEWJ01000044">
    <property type="protein sequence ID" value="EGD58050.1"/>
    <property type="molecule type" value="Genomic_DNA"/>
</dbReference>
<dbReference type="InterPro" id="IPR039425">
    <property type="entry name" value="RNA_pol_sigma-70-like"/>
</dbReference>
<dbReference type="InterPro" id="IPR014284">
    <property type="entry name" value="RNA_pol_sigma-70_dom"/>
</dbReference>
<dbReference type="Proteomes" id="UP000004728">
    <property type="component" value="Unassembled WGS sequence"/>
</dbReference>
<evidence type="ECO:0000313" key="9">
    <source>
        <dbReference type="Proteomes" id="UP000004728"/>
    </source>
</evidence>
<dbReference type="NCBIfam" id="TIGR02937">
    <property type="entry name" value="sigma70-ECF"/>
    <property type="match status" value="1"/>
</dbReference>
<organism evidence="8 9">
    <name type="scientific">Novosphingobium nitrogenifigens DSM 19370</name>
    <dbReference type="NCBI Taxonomy" id="983920"/>
    <lineage>
        <taxon>Bacteria</taxon>
        <taxon>Pseudomonadati</taxon>
        <taxon>Pseudomonadota</taxon>
        <taxon>Alphaproteobacteria</taxon>
        <taxon>Sphingomonadales</taxon>
        <taxon>Sphingomonadaceae</taxon>
        <taxon>Novosphingobium</taxon>
    </lineage>
</organism>
<dbReference type="PANTHER" id="PTHR43133">
    <property type="entry name" value="RNA POLYMERASE ECF-TYPE SIGMA FACTO"/>
    <property type="match status" value="1"/>
</dbReference>
<feature type="domain" description="RNA polymerase sigma-70 region 2" evidence="6">
    <location>
        <begin position="11"/>
        <end position="78"/>
    </location>
</feature>
<keyword evidence="9" id="KW-1185">Reference proteome</keyword>
<dbReference type="SUPFAM" id="SSF88946">
    <property type="entry name" value="Sigma2 domain of RNA polymerase sigma factors"/>
    <property type="match status" value="1"/>
</dbReference>
<dbReference type="GO" id="GO:0003677">
    <property type="term" value="F:DNA binding"/>
    <property type="evidence" value="ECO:0007669"/>
    <property type="project" value="UniProtKB-KW"/>
</dbReference>
<dbReference type="InterPro" id="IPR013325">
    <property type="entry name" value="RNA_pol_sigma_r2"/>
</dbReference>
<evidence type="ECO:0000256" key="2">
    <source>
        <dbReference type="ARBA" id="ARBA00023015"/>
    </source>
</evidence>
<comment type="caution">
    <text evidence="8">The sequence shown here is derived from an EMBL/GenBank/DDBJ whole genome shotgun (WGS) entry which is preliminary data.</text>
</comment>
<dbReference type="GO" id="GO:0006352">
    <property type="term" value="P:DNA-templated transcription initiation"/>
    <property type="evidence" value="ECO:0007669"/>
    <property type="project" value="InterPro"/>
</dbReference>
<dbReference type="GO" id="GO:0016987">
    <property type="term" value="F:sigma factor activity"/>
    <property type="evidence" value="ECO:0007669"/>
    <property type="project" value="UniProtKB-KW"/>
</dbReference>
<dbReference type="InterPro" id="IPR007627">
    <property type="entry name" value="RNA_pol_sigma70_r2"/>
</dbReference>
<keyword evidence="5" id="KW-0804">Transcription</keyword>
<dbReference type="InParanoid" id="F1ZB83"/>
<comment type="similarity">
    <text evidence="1">Belongs to the sigma-70 factor family. ECF subfamily.</text>
</comment>
<evidence type="ECO:0000259" key="6">
    <source>
        <dbReference type="Pfam" id="PF04542"/>
    </source>
</evidence>
<evidence type="ECO:0000256" key="4">
    <source>
        <dbReference type="ARBA" id="ARBA00023125"/>
    </source>
</evidence>
<name>F1ZB83_9SPHN</name>
<gene>
    <name evidence="8" type="ORF">Y88_0102</name>
</gene>
<keyword evidence="4" id="KW-0238">DNA-binding</keyword>
<feature type="domain" description="RNA polymerase sigma factor 70 region 4 type 2" evidence="7">
    <location>
        <begin position="105"/>
        <end position="155"/>
    </location>
</feature>
<reference evidence="8 9" key="1">
    <citation type="journal article" date="2012" name="J. Bacteriol.">
        <title>Draft Genome Sequence of Novosphingobium nitrogenifigens Y88T.</title>
        <authorList>
            <person name="Strabala T.J."/>
            <person name="Macdonald L."/>
            <person name="Liu V."/>
            <person name="Smit A.M."/>
        </authorList>
    </citation>
    <scope>NUCLEOTIDE SEQUENCE [LARGE SCALE GENOMIC DNA]</scope>
    <source>
        <strain evidence="8 9">DSM 19370</strain>
    </source>
</reference>
<dbReference type="STRING" id="983920.Y88_0102"/>
<dbReference type="HOGENOM" id="CLU_047691_10_2_5"/>
<evidence type="ECO:0000259" key="7">
    <source>
        <dbReference type="Pfam" id="PF08281"/>
    </source>
</evidence>
<protein>
    <submittedName>
        <fullName evidence="8">Putative RNA polymerase sigma factor protein, ECF family protein</fullName>
    </submittedName>
</protein>
<dbReference type="SUPFAM" id="SSF88659">
    <property type="entry name" value="Sigma3 and sigma4 domains of RNA polymerase sigma factors"/>
    <property type="match status" value="1"/>
</dbReference>
<sequence>MDGDGTAHAALLRALLPLLRGFFRRRLGGSNDDVEDLIQETLIAVHQRRATYDPQRPFGGWLFAIARYKMIDRYRRRGHAVSFDDIGDFADEFAFEEASDARADVNRLLEGIPAKQAAVLRATRIDGLSTAEAASRLGIGESDVKVSAHRGLKALAARVRDSLR</sequence>
<evidence type="ECO:0000313" key="8">
    <source>
        <dbReference type="EMBL" id="EGD58050.1"/>
    </source>
</evidence>
<dbReference type="RefSeq" id="WP_008067481.1">
    <property type="nucleotide sequence ID" value="NZ_AQWK01000006.1"/>
</dbReference>
<keyword evidence="2" id="KW-0805">Transcription regulation</keyword>
<evidence type="ECO:0000256" key="5">
    <source>
        <dbReference type="ARBA" id="ARBA00023163"/>
    </source>
</evidence>
<keyword evidence="3" id="KW-0731">Sigma factor</keyword>
<dbReference type="AlphaFoldDB" id="F1ZB83"/>
<dbReference type="PANTHER" id="PTHR43133:SF58">
    <property type="entry name" value="ECF RNA POLYMERASE SIGMA FACTOR SIGD"/>
    <property type="match status" value="1"/>
</dbReference>
<proteinExistence type="inferred from homology"/>